<dbReference type="PANTHER" id="PTHR45772:SF7">
    <property type="entry name" value="AMINO ACID ABC TRANSPORTER ATP-BINDING PROTEIN"/>
    <property type="match status" value="1"/>
</dbReference>
<evidence type="ECO:0000256" key="2">
    <source>
        <dbReference type="ARBA" id="ARBA00022741"/>
    </source>
</evidence>
<dbReference type="InterPro" id="IPR027417">
    <property type="entry name" value="P-loop_NTPase"/>
</dbReference>
<keyword evidence="6" id="KW-1185">Reference proteome</keyword>
<dbReference type="Pfam" id="PF12399">
    <property type="entry name" value="BCA_ABC_TP_C"/>
    <property type="match status" value="1"/>
</dbReference>
<evidence type="ECO:0000313" key="6">
    <source>
        <dbReference type="Proteomes" id="UP001168694"/>
    </source>
</evidence>
<evidence type="ECO:0000256" key="1">
    <source>
        <dbReference type="ARBA" id="ARBA00022448"/>
    </source>
</evidence>
<evidence type="ECO:0000256" key="3">
    <source>
        <dbReference type="ARBA" id="ARBA00022840"/>
    </source>
</evidence>
<comment type="caution">
    <text evidence="5">The sequence shown here is derived from an EMBL/GenBank/DDBJ whole genome shotgun (WGS) entry which is preliminary data.</text>
</comment>
<name>A0ABT8E5Y3_9BACL</name>
<proteinExistence type="predicted"/>
<feature type="domain" description="ABC transporter" evidence="4">
    <location>
        <begin position="6"/>
        <end position="253"/>
    </location>
</feature>
<protein>
    <submittedName>
        <fullName evidence="5">ABC transporter ATP-binding protein</fullName>
    </submittedName>
</protein>
<dbReference type="GO" id="GO:0005524">
    <property type="term" value="F:ATP binding"/>
    <property type="evidence" value="ECO:0007669"/>
    <property type="project" value="UniProtKB-KW"/>
</dbReference>
<dbReference type="PROSITE" id="PS50893">
    <property type="entry name" value="ABC_TRANSPORTER_2"/>
    <property type="match status" value="1"/>
</dbReference>
<dbReference type="Gene3D" id="3.40.50.300">
    <property type="entry name" value="P-loop containing nucleotide triphosphate hydrolases"/>
    <property type="match status" value="1"/>
</dbReference>
<evidence type="ECO:0000313" key="5">
    <source>
        <dbReference type="EMBL" id="MDN4073328.1"/>
    </source>
</evidence>
<dbReference type="CDD" id="cd03219">
    <property type="entry name" value="ABC_Mj1267_LivG_branched"/>
    <property type="match status" value="1"/>
</dbReference>
<accession>A0ABT8E5Y3</accession>
<dbReference type="InterPro" id="IPR051120">
    <property type="entry name" value="ABC_AA/LPS_Transport"/>
</dbReference>
<reference evidence="5" key="1">
    <citation type="submission" date="2023-06" db="EMBL/GenBank/DDBJ databases">
        <title>Draft Genome Sequences of Representative Paenibacillus Polymyxa, Bacillus cereus, Fictibacillus sp., and Brevibacillus agri Strains Isolated from Amazonian Dark Earth.</title>
        <authorList>
            <person name="Pellegrinetti T.A."/>
            <person name="Cunha I.C.M."/>
            <person name="Chaves M.G."/>
            <person name="Freitas A.S."/>
            <person name="Silva A.V.R."/>
            <person name="Tsai S.M."/>
            <person name="Mendes L.W."/>
        </authorList>
    </citation>
    <scope>NUCLEOTIDE SEQUENCE</scope>
    <source>
        <strain evidence="5">CENA-BCM004</strain>
    </source>
</reference>
<keyword evidence="1" id="KW-0813">Transport</keyword>
<dbReference type="InterPro" id="IPR032823">
    <property type="entry name" value="BCA_ABC_TP_C"/>
</dbReference>
<keyword evidence="3 5" id="KW-0067">ATP-binding</keyword>
<dbReference type="SMART" id="SM00382">
    <property type="entry name" value="AAA"/>
    <property type="match status" value="1"/>
</dbReference>
<dbReference type="Proteomes" id="UP001168694">
    <property type="component" value="Unassembled WGS sequence"/>
</dbReference>
<dbReference type="EMBL" id="JAUHLN010000002">
    <property type="protein sequence ID" value="MDN4073328.1"/>
    <property type="molecule type" value="Genomic_DNA"/>
</dbReference>
<evidence type="ECO:0000259" key="4">
    <source>
        <dbReference type="PROSITE" id="PS50893"/>
    </source>
</evidence>
<dbReference type="SUPFAM" id="SSF52540">
    <property type="entry name" value="P-loop containing nucleoside triphosphate hydrolases"/>
    <property type="match status" value="1"/>
</dbReference>
<dbReference type="RefSeq" id="WP_290399462.1">
    <property type="nucleotide sequence ID" value="NZ_JAUHLN010000002.1"/>
</dbReference>
<dbReference type="InterPro" id="IPR003439">
    <property type="entry name" value="ABC_transporter-like_ATP-bd"/>
</dbReference>
<organism evidence="5 6">
    <name type="scientific">Fictibacillus terranigra</name>
    <dbReference type="NCBI Taxonomy" id="3058424"/>
    <lineage>
        <taxon>Bacteria</taxon>
        <taxon>Bacillati</taxon>
        <taxon>Bacillota</taxon>
        <taxon>Bacilli</taxon>
        <taxon>Bacillales</taxon>
        <taxon>Fictibacillaceae</taxon>
        <taxon>Fictibacillus</taxon>
    </lineage>
</organism>
<gene>
    <name evidence="5" type="ORF">QYF49_09960</name>
</gene>
<dbReference type="PANTHER" id="PTHR45772">
    <property type="entry name" value="CONSERVED COMPONENT OF ABC TRANSPORTER FOR NATURAL AMINO ACIDS-RELATED"/>
    <property type="match status" value="1"/>
</dbReference>
<sequence length="257" mass="28342">MSKILVKAEQVSVKFGGLWAVKKVDVDVKAGEILGIIGPNGAGKSTLLNVLTGLQRPSAGQIQIDNGYVSKKDAWQMVKMGIGRSFQTIRLLNELTVIENLLIGGHLYTKRGLLDVLGRTVRWRKTEQQITNKAMELLQLLGIGHKAQEEISALSLEERRRVEIARALMTRPKVLLLDEPGAGFSPQESDQLCELILSIRNRGISVVLVEHNMKVIMSLADRIIVLDHGQKIADGTPKEISEDELVIRAYLGGEDHA</sequence>
<dbReference type="InterPro" id="IPR003593">
    <property type="entry name" value="AAA+_ATPase"/>
</dbReference>
<dbReference type="Pfam" id="PF00005">
    <property type="entry name" value="ABC_tran"/>
    <property type="match status" value="1"/>
</dbReference>
<keyword evidence="2" id="KW-0547">Nucleotide-binding</keyword>